<reference evidence="2" key="1">
    <citation type="submission" date="2016-09" db="EMBL/GenBank/DDBJ databases">
        <authorList>
            <person name="Greninger A.L."/>
            <person name="Jerome K.R."/>
            <person name="Mcnair B."/>
            <person name="Wallis C."/>
            <person name="Fang F."/>
        </authorList>
    </citation>
    <scope>NUCLEOTIDE SEQUENCE [LARGE SCALE GENOMIC DNA]</scope>
    <source>
        <strain evidence="2">BC1_M4</strain>
    </source>
</reference>
<evidence type="ECO:0000313" key="1">
    <source>
        <dbReference type="EMBL" id="ODR00056.1"/>
    </source>
</evidence>
<evidence type="ECO:0000313" key="2">
    <source>
        <dbReference type="Proteomes" id="UP000094224"/>
    </source>
</evidence>
<dbReference type="AlphaFoldDB" id="A0A1E3SCZ9"/>
<protein>
    <submittedName>
        <fullName evidence="1">Uncharacterized protein</fullName>
    </submittedName>
</protein>
<gene>
    <name evidence="1" type="ORF">BHQ21_24650</name>
</gene>
<organism evidence="1 2">
    <name type="scientific">Mycobacterium sherrisii</name>
    <dbReference type="NCBI Taxonomy" id="243061"/>
    <lineage>
        <taxon>Bacteria</taxon>
        <taxon>Bacillati</taxon>
        <taxon>Actinomycetota</taxon>
        <taxon>Actinomycetes</taxon>
        <taxon>Mycobacteriales</taxon>
        <taxon>Mycobacteriaceae</taxon>
        <taxon>Mycobacterium</taxon>
        <taxon>Mycobacterium simiae complex</taxon>
    </lineage>
</organism>
<sequence length="119" mass="13372">MIMQVGTDAGQVHHDVDIVLAQVLRGSDTGQQQQTGRVDRSPTKYYLSFGSGEMLLCAMVIKDADHPPTRYNHAMNERAGAYSEVRTMQRRTQVGVRRRPPLALVLCELKDQSRSSDDR</sequence>
<dbReference type="Proteomes" id="UP000094224">
    <property type="component" value="Unassembled WGS sequence"/>
</dbReference>
<name>A0A1E3SCZ9_9MYCO</name>
<dbReference type="EMBL" id="MIHC01000069">
    <property type="protein sequence ID" value="ODR00056.1"/>
    <property type="molecule type" value="Genomic_DNA"/>
</dbReference>
<accession>A0A1E3SCZ9</accession>
<proteinExistence type="predicted"/>
<comment type="caution">
    <text evidence="1">The sequence shown here is derived from an EMBL/GenBank/DDBJ whole genome shotgun (WGS) entry which is preliminary data.</text>
</comment>
<keyword evidence="2" id="KW-1185">Reference proteome</keyword>